<gene>
    <name evidence="1" type="ORF">FHS59_003179</name>
</gene>
<name>A0A841MTU8_9BACT</name>
<proteinExistence type="predicted"/>
<accession>A0A841MTU8</accession>
<organism evidence="1 2">
    <name type="scientific">Algoriphagus iocasae</name>
    <dbReference type="NCBI Taxonomy" id="1836499"/>
    <lineage>
        <taxon>Bacteria</taxon>
        <taxon>Pseudomonadati</taxon>
        <taxon>Bacteroidota</taxon>
        <taxon>Cytophagia</taxon>
        <taxon>Cytophagales</taxon>
        <taxon>Cyclobacteriaceae</taxon>
        <taxon>Algoriphagus</taxon>
    </lineage>
</organism>
<keyword evidence="2" id="KW-1185">Reference proteome</keyword>
<dbReference type="EMBL" id="JACIJO010000003">
    <property type="protein sequence ID" value="MBB6327536.1"/>
    <property type="molecule type" value="Genomic_DNA"/>
</dbReference>
<sequence length="37" mass="4281">MKAFSVGIILKQEFLFFDLLRTKLSEYFLIKSAGNVI</sequence>
<comment type="caution">
    <text evidence="1">The sequence shown here is derived from an EMBL/GenBank/DDBJ whole genome shotgun (WGS) entry which is preliminary data.</text>
</comment>
<evidence type="ECO:0000313" key="2">
    <source>
        <dbReference type="Proteomes" id="UP000588604"/>
    </source>
</evidence>
<dbReference type="AlphaFoldDB" id="A0A841MTU8"/>
<dbReference type="Proteomes" id="UP000588604">
    <property type="component" value="Unassembled WGS sequence"/>
</dbReference>
<reference evidence="1 2" key="1">
    <citation type="submission" date="2020-08" db="EMBL/GenBank/DDBJ databases">
        <title>Genomic Encyclopedia of Type Strains, Phase IV (KMG-IV): sequencing the most valuable type-strain genomes for metagenomic binning, comparative biology and taxonomic classification.</title>
        <authorList>
            <person name="Goeker M."/>
        </authorList>
    </citation>
    <scope>NUCLEOTIDE SEQUENCE [LARGE SCALE GENOMIC DNA]</scope>
    <source>
        <strain evidence="1 2">DSM 102044</strain>
    </source>
</reference>
<evidence type="ECO:0000313" key="1">
    <source>
        <dbReference type="EMBL" id="MBB6327536.1"/>
    </source>
</evidence>
<protein>
    <submittedName>
        <fullName evidence="1">Uncharacterized protein</fullName>
    </submittedName>
</protein>